<feature type="compositionally biased region" description="Polar residues" evidence="1">
    <location>
        <begin position="37"/>
        <end position="50"/>
    </location>
</feature>
<dbReference type="OrthoDB" id="3910171at2759"/>
<evidence type="ECO:0000313" key="3">
    <source>
        <dbReference type="Proteomes" id="UP000799439"/>
    </source>
</evidence>
<feature type="region of interest" description="Disordered" evidence="1">
    <location>
        <begin position="66"/>
        <end position="120"/>
    </location>
</feature>
<feature type="compositionally biased region" description="Low complexity" evidence="1">
    <location>
        <begin position="176"/>
        <end position="193"/>
    </location>
</feature>
<sequence>MDFFGDYSIETASCHPSSLTIPEDEVYAPNTLPPQISPRSPRDSTTSYPTSIANVTDLARQFSLQNLEPPGLDNDDGRNESFDYSSSPGQHLQVPSPLRRTSVSMARSPPCWKRRMQRQSNIRLLTDPSHLRSISEMVQRMVESEDQCGVVKREPDLTPTPATPFTEDDDFDSCDSGSPRSLSSSSSNGRRPSYFNADFSSPLQRRNFDPTSLSHSLKDSRVQKNRAARRGARR</sequence>
<dbReference type="Proteomes" id="UP000799439">
    <property type="component" value="Unassembled WGS sequence"/>
</dbReference>
<feature type="region of interest" description="Disordered" evidence="1">
    <location>
        <begin position="20"/>
        <end position="50"/>
    </location>
</feature>
<comment type="caution">
    <text evidence="2">The sequence shown here is derived from an EMBL/GenBank/DDBJ whole genome shotgun (WGS) entry which is preliminary data.</text>
</comment>
<evidence type="ECO:0000313" key="2">
    <source>
        <dbReference type="EMBL" id="KAF2150632.1"/>
    </source>
</evidence>
<feature type="compositionally biased region" description="Polar residues" evidence="1">
    <location>
        <begin position="198"/>
        <end position="215"/>
    </location>
</feature>
<reference evidence="2" key="1">
    <citation type="journal article" date="2020" name="Stud. Mycol.">
        <title>101 Dothideomycetes genomes: a test case for predicting lifestyles and emergence of pathogens.</title>
        <authorList>
            <person name="Haridas S."/>
            <person name="Albert R."/>
            <person name="Binder M."/>
            <person name="Bloem J."/>
            <person name="Labutti K."/>
            <person name="Salamov A."/>
            <person name="Andreopoulos B."/>
            <person name="Baker S."/>
            <person name="Barry K."/>
            <person name="Bills G."/>
            <person name="Bluhm B."/>
            <person name="Cannon C."/>
            <person name="Castanera R."/>
            <person name="Culley D."/>
            <person name="Daum C."/>
            <person name="Ezra D."/>
            <person name="Gonzalez J."/>
            <person name="Henrissat B."/>
            <person name="Kuo A."/>
            <person name="Liang C."/>
            <person name="Lipzen A."/>
            <person name="Lutzoni F."/>
            <person name="Magnuson J."/>
            <person name="Mondo S."/>
            <person name="Nolan M."/>
            <person name="Ohm R."/>
            <person name="Pangilinan J."/>
            <person name="Park H.-J."/>
            <person name="Ramirez L."/>
            <person name="Alfaro M."/>
            <person name="Sun H."/>
            <person name="Tritt A."/>
            <person name="Yoshinaga Y."/>
            <person name="Zwiers L.-H."/>
            <person name="Turgeon B."/>
            <person name="Goodwin S."/>
            <person name="Spatafora J."/>
            <person name="Crous P."/>
            <person name="Grigoriev I."/>
        </authorList>
    </citation>
    <scope>NUCLEOTIDE SEQUENCE</scope>
    <source>
        <strain evidence="2">CBS 260.36</strain>
    </source>
</reference>
<dbReference type="AlphaFoldDB" id="A0A9P4IZF1"/>
<feature type="region of interest" description="Disordered" evidence="1">
    <location>
        <begin position="145"/>
        <end position="234"/>
    </location>
</feature>
<proteinExistence type="predicted"/>
<name>A0A9P4IZF1_9PEZI</name>
<dbReference type="EMBL" id="ML996089">
    <property type="protein sequence ID" value="KAF2150632.1"/>
    <property type="molecule type" value="Genomic_DNA"/>
</dbReference>
<protein>
    <submittedName>
        <fullName evidence="2">Uncharacterized protein</fullName>
    </submittedName>
</protein>
<accession>A0A9P4IZF1</accession>
<feature type="compositionally biased region" description="Basic residues" evidence="1">
    <location>
        <begin position="223"/>
        <end position="234"/>
    </location>
</feature>
<keyword evidence="3" id="KW-1185">Reference proteome</keyword>
<organism evidence="2 3">
    <name type="scientific">Myriangium duriaei CBS 260.36</name>
    <dbReference type="NCBI Taxonomy" id="1168546"/>
    <lineage>
        <taxon>Eukaryota</taxon>
        <taxon>Fungi</taxon>
        <taxon>Dikarya</taxon>
        <taxon>Ascomycota</taxon>
        <taxon>Pezizomycotina</taxon>
        <taxon>Dothideomycetes</taxon>
        <taxon>Dothideomycetidae</taxon>
        <taxon>Myriangiales</taxon>
        <taxon>Myriangiaceae</taxon>
        <taxon>Myriangium</taxon>
    </lineage>
</organism>
<gene>
    <name evidence="2" type="ORF">K461DRAFT_280624</name>
</gene>
<evidence type="ECO:0000256" key="1">
    <source>
        <dbReference type="SAM" id="MobiDB-lite"/>
    </source>
</evidence>